<feature type="transmembrane region" description="Helical" evidence="8">
    <location>
        <begin position="198"/>
        <end position="216"/>
    </location>
</feature>
<dbReference type="Proteomes" id="UP000179935">
    <property type="component" value="Unassembled WGS sequence"/>
</dbReference>
<protein>
    <submittedName>
        <fullName evidence="10">MFS transporter</fullName>
    </submittedName>
</protein>
<dbReference type="Gene3D" id="1.20.1720.10">
    <property type="entry name" value="Multidrug resistance protein D"/>
    <property type="match status" value="1"/>
</dbReference>
<feature type="transmembrane region" description="Helical" evidence="8">
    <location>
        <begin position="46"/>
        <end position="65"/>
    </location>
</feature>
<feature type="transmembrane region" description="Helical" evidence="8">
    <location>
        <begin position="396"/>
        <end position="417"/>
    </location>
</feature>
<dbReference type="OrthoDB" id="9807274at2"/>
<evidence type="ECO:0000256" key="2">
    <source>
        <dbReference type="ARBA" id="ARBA00022448"/>
    </source>
</evidence>
<reference evidence="10 11" key="1">
    <citation type="submission" date="2016-10" db="EMBL/GenBank/DDBJ databases">
        <title>Genome sequence of Streptomyces sp. MUSC 93.</title>
        <authorList>
            <person name="Lee L.-H."/>
            <person name="Ser H.-L."/>
            <person name="Law J.W.-F."/>
        </authorList>
    </citation>
    <scope>NUCLEOTIDE SEQUENCE [LARGE SCALE GENOMIC DNA]</scope>
    <source>
        <strain evidence="10 11">MUSC 93</strain>
    </source>
</reference>
<evidence type="ECO:0000259" key="9">
    <source>
        <dbReference type="PROSITE" id="PS50850"/>
    </source>
</evidence>
<keyword evidence="2" id="KW-0813">Transport</keyword>
<dbReference type="STRING" id="1428652.BIV24_21255"/>
<keyword evidence="6 8" id="KW-0472">Membrane</keyword>
<feature type="transmembrane region" description="Helical" evidence="8">
    <location>
        <begin position="355"/>
        <end position="375"/>
    </location>
</feature>
<dbReference type="InterPro" id="IPR011701">
    <property type="entry name" value="MFS"/>
</dbReference>
<feature type="transmembrane region" description="Helical" evidence="8">
    <location>
        <begin position="331"/>
        <end position="349"/>
    </location>
</feature>
<keyword evidence="3" id="KW-1003">Cell membrane</keyword>
<dbReference type="GO" id="GO:0005886">
    <property type="term" value="C:plasma membrane"/>
    <property type="evidence" value="ECO:0007669"/>
    <property type="project" value="UniProtKB-SubCell"/>
</dbReference>
<dbReference type="Gene3D" id="1.20.1250.20">
    <property type="entry name" value="MFS general substrate transporter like domains"/>
    <property type="match status" value="1"/>
</dbReference>
<dbReference type="SUPFAM" id="SSF103473">
    <property type="entry name" value="MFS general substrate transporter"/>
    <property type="match status" value="2"/>
</dbReference>
<feature type="transmembrane region" description="Helical" evidence="8">
    <location>
        <begin position="139"/>
        <end position="159"/>
    </location>
</feature>
<comment type="caution">
    <text evidence="10">The sequence shown here is derived from an EMBL/GenBank/DDBJ whole genome shotgun (WGS) entry which is preliminary data.</text>
</comment>
<evidence type="ECO:0000256" key="6">
    <source>
        <dbReference type="ARBA" id="ARBA00023136"/>
    </source>
</evidence>
<name>A0A1S2P406_9ACTN</name>
<evidence type="ECO:0000256" key="1">
    <source>
        <dbReference type="ARBA" id="ARBA00004651"/>
    </source>
</evidence>
<evidence type="ECO:0000256" key="5">
    <source>
        <dbReference type="ARBA" id="ARBA00022989"/>
    </source>
</evidence>
<sequence length="482" mass="49139">MSAINPRRWWALLVLAAAQFMVIMDTSIIGVALPEMQKDLGFSQGELQWVFNAYVIAFGGLLLLGGRLSDLLGARKVFTIGWVVLIAGSIVAAAAQSATVEVVGRAVQGVGGALIAPSAMTLLMMLFGHNPKELGKAMALYGAAAPAGGTAGVFLGGVFTEWLSWPWVFIIYVPIGVATLAASGLLPAVAGRRGGVDVLGAVAVTAGLALAVFAVVRAPEVGWGSTGTVLELVGAAALLLLFFVVQKAVREPLMPLGIWRVPRLGSANLAMTLLGAAWIPMWYFLNLYLQQVLGFGAFESGAALLPMTVLLMIFMTAITARLMAKFGAKPLIGGGLLVLAAGLLWLSAVEPTGTFVVDVLPASLVAALGMSLAYIPTMMTAMSGAPQEQAGMASGIVNTTYQVGSALGLAALTAVATSQGAGRLGNLPALTDGFSAAFIWAAVIAAVGGLVTLLAMRGDKAAAAAAGQADSASATEGERAGV</sequence>
<gene>
    <name evidence="10" type="ORF">BIV24_21255</name>
</gene>
<dbReference type="Pfam" id="PF07690">
    <property type="entry name" value="MFS_1"/>
    <property type="match status" value="1"/>
</dbReference>
<keyword evidence="11" id="KW-1185">Reference proteome</keyword>
<keyword evidence="7" id="KW-0046">Antibiotic resistance</keyword>
<dbReference type="AlphaFoldDB" id="A0A1S2P406"/>
<feature type="transmembrane region" description="Helical" evidence="8">
    <location>
        <begin position="77"/>
        <end position="95"/>
    </location>
</feature>
<comment type="subcellular location">
    <subcellularLocation>
        <location evidence="1">Cell membrane</location>
        <topology evidence="1">Multi-pass membrane protein</topology>
    </subcellularLocation>
</comment>
<dbReference type="PROSITE" id="PS50850">
    <property type="entry name" value="MFS"/>
    <property type="match status" value="1"/>
</dbReference>
<feature type="transmembrane region" description="Helical" evidence="8">
    <location>
        <begin position="107"/>
        <end position="127"/>
    </location>
</feature>
<dbReference type="CDD" id="cd17321">
    <property type="entry name" value="MFS_MMR_MDR_like"/>
    <property type="match status" value="1"/>
</dbReference>
<evidence type="ECO:0000256" key="7">
    <source>
        <dbReference type="ARBA" id="ARBA00023251"/>
    </source>
</evidence>
<dbReference type="InterPro" id="IPR036259">
    <property type="entry name" value="MFS_trans_sf"/>
</dbReference>
<evidence type="ECO:0000256" key="3">
    <source>
        <dbReference type="ARBA" id="ARBA00022475"/>
    </source>
</evidence>
<proteinExistence type="predicted"/>
<dbReference type="PANTHER" id="PTHR42718:SF46">
    <property type="entry name" value="BLR6921 PROTEIN"/>
    <property type="match status" value="1"/>
</dbReference>
<dbReference type="GO" id="GO:0022857">
    <property type="term" value="F:transmembrane transporter activity"/>
    <property type="evidence" value="ECO:0007669"/>
    <property type="project" value="InterPro"/>
</dbReference>
<accession>A0A1S2P406</accession>
<feature type="transmembrane region" description="Helical" evidence="8">
    <location>
        <begin position="222"/>
        <end position="245"/>
    </location>
</feature>
<keyword evidence="4 8" id="KW-0812">Transmembrane</keyword>
<feature type="transmembrane region" description="Helical" evidence="8">
    <location>
        <begin position="266"/>
        <end position="285"/>
    </location>
</feature>
<dbReference type="GO" id="GO:0046677">
    <property type="term" value="P:response to antibiotic"/>
    <property type="evidence" value="ECO:0007669"/>
    <property type="project" value="UniProtKB-KW"/>
</dbReference>
<dbReference type="PANTHER" id="PTHR42718">
    <property type="entry name" value="MAJOR FACILITATOR SUPERFAMILY MULTIDRUG TRANSPORTER MFSC"/>
    <property type="match status" value="1"/>
</dbReference>
<evidence type="ECO:0000313" key="10">
    <source>
        <dbReference type="EMBL" id="OIJ88573.1"/>
    </source>
</evidence>
<dbReference type="EMBL" id="MLYP01000056">
    <property type="protein sequence ID" value="OIJ88573.1"/>
    <property type="molecule type" value="Genomic_DNA"/>
</dbReference>
<keyword evidence="5 8" id="KW-1133">Transmembrane helix</keyword>
<dbReference type="RefSeq" id="WP_071367977.1">
    <property type="nucleotide sequence ID" value="NZ_MLYP01000056.1"/>
</dbReference>
<evidence type="ECO:0000313" key="11">
    <source>
        <dbReference type="Proteomes" id="UP000179935"/>
    </source>
</evidence>
<feature type="domain" description="Major facilitator superfamily (MFS) profile" evidence="9">
    <location>
        <begin position="11"/>
        <end position="460"/>
    </location>
</feature>
<feature type="transmembrane region" description="Helical" evidence="8">
    <location>
        <begin position="305"/>
        <end position="324"/>
    </location>
</feature>
<feature type="transmembrane region" description="Helical" evidence="8">
    <location>
        <begin position="165"/>
        <end position="186"/>
    </location>
</feature>
<feature type="transmembrane region" description="Helical" evidence="8">
    <location>
        <begin position="437"/>
        <end position="456"/>
    </location>
</feature>
<dbReference type="InterPro" id="IPR020846">
    <property type="entry name" value="MFS_dom"/>
</dbReference>
<organism evidence="10 11">
    <name type="scientific">Streptomyces colonosanans</name>
    <dbReference type="NCBI Taxonomy" id="1428652"/>
    <lineage>
        <taxon>Bacteria</taxon>
        <taxon>Bacillati</taxon>
        <taxon>Actinomycetota</taxon>
        <taxon>Actinomycetes</taxon>
        <taxon>Kitasatosporales</taxon>
        <taxon>Streptomycetaceae</taxon>
        <taxon>Streptomyces</taxon>
    </lineage>
</organism>
<evidence type="ECO:0000256" key="4">
    <source>
        <dbReference type="ARBA" id="ARBA00022692"/>
    </source>
</evidence>
<evidence type="ECO:0000256" key="8">
    <source>
        <dbReference type="SAM" id="Phobius"/>
    </source>
</evidence>